<sequence>MTPNDETLNNTAVQRALMIPEVLGMIFRWIRLDYKGEWLSYNSPYNGANTLYSCILVSNLWYQEAIRYLWQGADSDMPFACNTLDLLGKIAEPRRQLYAKFIKSACLTHSLCRLNITEHVEFPNLMEIYFIEGLLPSDFNELHFVNNRVERIIFESSLPQDRDSNSQLPRGYDAHLADILPCFPHLKTVHFVVLVAIEPYVTEEILCHLPIVKIYGRSYWCDRKECWDLRGKVEVIWDEYLHKRISLEESFQGSV</sequence>
<gene>
    <name evidence="1" type="ORF">BO78DRAFT_413805</name>
</gene>
<dbReference type="VEuPathDB" id="FungiDB:BO78DRAFT_413805"/>
<evidence type="ECO:0000313" key="2">
    <source>
        <dbReference type="Proteomes" id="UP000248423"/>
    </source>
</evidence>
<dbReference type="STRING" id="1448318.A0A319F616"/>
<dbReference type="OrthoDB" id="2305901at2759"/>
<dbReference type="AlphaFoldDB" id="A0A319F616"/>
<protein>
    <recommendedName>
        <fullName evidence="3">F-box domain-containing protein</fullName>
    </recommendedName>
</protein>
<keyword evidence="2" id="KW-1185">Reference proteome</keyword>
<name>A0A319F616_ASPSB</name>
<dbReference type="Proteomes" id="UP000248423">
    <property type="component" value="Unassembled WGS sequence"/>
</dbReference>
<reference evidence="1 2" key="1">
    <citation type="submission" date="2018-02" db="EMBL/GenBank/DDBJ databases">
        <title>The genomes of Aspergillus section Nigri reveals drivers in fungal speciation.</title>
        <authorList>
            <consortium name="DOE Joint Genome Institute"/>
            <person name="Vesth T.C."/>
            <person name="Nybo J."/>
            <person name="Theobald S."/>
            <person name="Brandl J."/>
            <person name="Frisvad J.C."/>
            <person name="Nielsen K.F."/>
            <person name="Lyhne E.K."/>
            <person name="Kogle M.E."/>
            <person name="Kuo A."/>
            <person name="Riley R."/>
            <person name="Clum A."/>
            <person name="Nolan M."/>
            <person name="Lipzen A."/>
            <person name="Salamov A."/>
            <person name="Henrissat B."/>
            <person name="Wiebenga A."/>
            <person name="De vries R.P."/>
            <person name="Grigoriev I.V."/>
            <person name="Mortensen U.H."/>
            <person name="Andersen M.R."/>
            <person name="Baker S.E."/>
        </authorList>
    </citation>
    <scope>NUCLEOTIDE SEQUENCE [LARGE SCALE GENOMIC DNA]</scope>
    <source>
        <strain evidence="1 2">CBS 121057</strain>
    </source>
</reference>
<proteinExistence type="predicted"/>
<dbReference type="EMBL" id="KZ826318">
    <property type="protein sequence ID" value="PYI11329.1"/>
    <property type="molecule type" value="Genomic_DNA"/>
</dbReference>
<evidence type="ECO:0008006" key="3">
    <source>
        <dbReference type="Google" id="ProtNLM"/>
    </source>
</evidence>
<organism evidence="1 2">
    <name type="scientific">Aspergillus sclerotiicarbonarius (strain CBS 121057 / IBT 28362)</name>
    <dbReference type="NCBI Taxonomy" id="1448318"/>
    <lineage>
        <taxon>Eukaryota</taxon>
        <taxon>Fungi</taxon>
        <taxon>Dikarya</taxon>
        <taxon>Ascomycota</taxon>
        <taxon>Pezizomycotina</taxon>
        <taxon>Eurotiomycetes</taxon>
        <taxon>Eurotiomycetidae</taxon>
        <taxon>Eurotiales</taxon>
        <taxon>Aspergillaceae</taxon>
        <taxon>Aspergillus</taxon>
        <taxon>Aspergillus subgen. Circumdati</taxon>
    </lineage>
</organism>
<evidence type="ECO:0000313" key="1">
    <source>
        <dbReference type="EMBL" id="PYI11329.1"/>
    </source>
</evidence>
<accession>A0A319F616</accession>